<keyword evidence="2" id="KW-1185">Reference proteome</keyword>
<gene>
    <name evidence="1" type="ORF">SAMN05216324_10473</name>
</gene>
<dbReference type="OrthoDB" id="1421554at2"/>
<evidence type="ECO:0000313" key="1">
    <source>
        <dbReference type="EMBL" id="SFZ92981.1"/>
    </source>
</evidence>
<sequence>MITKLLVIQKIDENSNINVFQIQSENFQWTFENRRTKINTDKEYFPFVLNGDVNILKRNPGAETRSFIKNQKLSFYDDYCVPSGTVIAVLFPKNYIPDIIKFKDKPYIPVGMAGQVTTNPPGQIQILYNHLEKRCSIIFNIHHHIAFGFKCIAKVVSDSEFPRYENVLEDDLFDTTLSREFLDTPAITTDDLKIINQTFNQVDLVNLQETLNELLNVVKTGEASNKKTLLDKLEALLINTTGTTSNLITIADSYKSGASAHQFIGRVLEFISL</sequence>
<protein>
    <submittedName>
        <fullName evidence="1">Uncharacterized protein</fullName>
    </submittedName>
</protein>
<organism evidence="1 2">
    <name type="scientific">Chryseobacterium limigenitum</name>
    <dbReference type="NCBI Taxonomy" id="1612149"/>
    <lineage>
        <taxon>Bacteria</taxon>
        <taxon>Pseudomonadati</taxon>
        <taxon>Bacteroidota</taxon>
        <taxon>Flavobacteriia</taxon>
        <taxon>Flavobacteriales</taxon>
        <taxon>Weeksellaceae</taxon>
        <taxon>Chryseobacterium group</taxon>
        <taxon>Chryseobacterium</taxon>
    </lineage>
</organism>
<evidence type="ECO:0000313" key="2">
    <source>
        <dbReference type="Proteomes" id="UP000182034"/>
    </source>
</evidence>
<dbReference type="STRING" id="1612149.SAMN05216324_10473"/>
<dbReference type="EMBL" id="FPKW01000004">
    <property type="protein sequence ID" value="SFZ92981.1"/>
    <property type="molecule type" value="Genomic_DNA"/>
</dbReference>
<accession>A0A1K2IKK3</accession>
<reference evidence="2" key="1">
    <citation type="submission" date="2016-10" db="EMBL/GenBank/DDBJ databases">
        <authorList>
            <person name="Varghese N."/>
            <person name="Submissions S."/>
        </authorList>
    </citation>
    <scope>NUCLEOTIDE SEQUENCE [LARGE SCALE GENOMIC DNA]</scope>
    <source>
        <strain evidence="2">SUR2</strain>
    </source>
</reference>
<name>A0A1K2IKK3_9FLAO</name>
<dbReference type="RefSeq" id="WP_072408559.1">
    <property type="nucleotide sequence ID" value="NZ_FPKW01000004.1"/>
</dbReference>
<proteinExistence type="predicted"/>
<dbReference type="AlphaFoldDB" id="A0A1K2IKK3"/>
<dbReference type="Proteomes" id="UP000182034">
    <property type="component" value="Unassembled WGS sequence"/>
</dbReference>